<dbReference type="EMBL" id="CP001275">
    <property type="protein sequence ID" value="ACM05647.1"/>
    <property type="molecule type" value="Genomic_DNA"/>
</dbReference>
<keyword evidence="2" id="KW-1185">Reference proteome</keyword>
<dbReference type="AlphaFoldDB" id="B9KZU3"/>
<organism evidence="1 2">
    <name type="scientific">Thermomicrobium roseum (strain ATCC 27502 / DSM 5159 / P-2)</name>
    <dbReference type="NCBI Taxonomy" id="309801"/>
    <lineage>
        <taxon>Bacteria</taxon>
        <taxon>Pseudomonadati</taxon>
        <taxon>Thermomicrobiota</taxon>
        <taxon>Thermomicrobia</taxon>
        <taxon>Thermomicrobiales</taxon>
        <taxon>Thermomicrobiaceae</taxon>
        <taxon>Thermomicrobium</taxon>
    </lineage>
</organism>
<name>B9KZU3_THERP</name>
<dbReference type="HOGENOM" id="CLU_3123724_0_0_0"/>
<proteinExistence type="predicted"/>
<protein>
    <submittedName>
        <fullName evidence="1">Uncharacterized protein</fullName>
    </submittedName>
</protein>
<evidence type="ECO:0000313" key="2">
    <source>
        <dbReference type="Proteomes" id="UP000000447"/>
    </source>
</evidence>
<sequence length="50" mass="5186">MGSRDRFLFSLRSPGIDRFCTSVALEPIAAHGYLVVFSTGVTPACAGGPG</sequence>
<dbReference type="Proteomes" id="UP000000447">
    <property type="component" value="Chromosome"/>
</dbReference>
<evidence type="ECO:0000313" key="1">
    <source>
        <dbReference type="EMBL" id="ACM05647.1"/>
    </source>
</evidence>
<gene>
    <name evidence="1" type="ordered locus">trd_0939</name>
</gene>
<reference evidence="1 2" key="1">
    <citation type="journal article" date="2009" name="PLoS ONE">
        <title>Complete genome sequence of the aerobic CO-oxidizing thermophile Thermomicrobium roseum.</title>
        <authorList>
            <person name="Wu D."/>
            <person name="Raymond J."/>
            <person name="Wu M."/>
            <person name="Chatterji S."/>
            <person name="Ren Q."/>
            <person name="Graham J.E."/>
            <person name="Bryant D.A."/>
            <person name="Robb F."/>
            <person name="Colman A."/>
            <person name="Tallon L.J."/>
            <person name="Badger J.H."/>
            <person name="Madupu R."/>
            <person name="Ward N.L."/>
            <person name="Eisen J.A."/>
        </authorList>
    </citation>
    <scope>NUCLEOTIDE SEQUENCE [LARGE SCALE GENOMIC DNA]</scope>
    <source>
        <strain evidence="2">ATCC 27502 / DSM 5159 / P-2</strain>
    </source>
</reference>
<accession>B9KZU3</accession>
<dbReference type="KEGG" id="tro:trd_0939"/>